<sequence>MRRHHYLYGEERIIKPETVWLPFSGNEEEFFPGNIDRENKIGFSGSLTESVNYYDIRRKAVSELTNCRYLKDEGKHLRKNYPDILRSYRGFLSCNGGTLYTPMAKMFEIMLSKTALLSNKLYFNDILFDNEECFFEYKDDCSDIIKKAEIILNSDIGEVVDSAYKKAIKYHTDSKRIIELYNILKAVVTEEEIPKVWRQ</sequence>
<reference evidence="1" key="1">
    <citation type="journal article" date="2014" name="Front. Microbiol.">
        <title>High frequency of phylogenetically diverse reductive dehalogenase-homologous genes in deep subseafloor sedimentary metagenomes.</title>
        <authorList>
            <person name="Kawai M."/>
            <person name="Futagami T."/>
            <person name="Toyoda A."/>
            <person name="Takaki Y."/>
            <person name="Nishi S."/>
            <person name="Hori S."/>
            <person name="Arai W."/>
            <person name="Tsubouchi T."/>
            <person name="Morono Y."/>
            <person name="Uchiyama I."/>
            <person name="Ito T."/>
            <person name="Fujiyama A."/>
            <person name="Inagaki F."/>
            <person name="Takami H."/>
        </authorList>
    </citation>
    <scope>NUCLEOTIDE SEQUENCE</scope>
    <source>
        <strain evidence="1">Expedition CK06-06</strain>
    </source>
</reference>
<organism evidence="1">
    <name type="scientific">marine sediment metagenome</name>
    <dbReference type="NCBI Taxonomy" id="412755"/>
    <lineage>
        <taxon>unclassified sequences</taxon>
        <taxon>metagenomes</taxon>
        <taxon>ecological metagenomes</taxon>
    </lineage>
</organism>
<accession>X0VH75</accession>
<gene>
    <name evidence="1" type="ORF">S01H1_60063</name>
</gene>
<evidence type="ECO:0000313" key="1">
    <source>
        <dbReference type="EMBL" id="GAG17654.1"/>
    </source>
</evidence>
<proteinExistence type="predicted"/>
<protein>
    <recommendedName>
        <fullName evidence="2">Glycosyl transferase CAP10 domain-containing protein</fullName>
    </recommendedName>
</protein>
<comment type="caution">
    <text evidence="1">The sequence shown here is derived from an EMBL/GenBank/DDBJ whole genome shotgun (WGS) entry which is preliminary data.</text>
</comment>
<dbReference type="EMBL" id="BARS01039327">
    <property type="protein sequence ID" value="GAG17654.1"/>
    <property type="molecule type" value="Genomic_DNA"/>
</dbReference>
<name>X0VH75_9ZZZZ</name>
<dbReference type="AlphaFoldDB" id="X0VH75"/>
<evidence type="ECO:0008006" key="2">
    <source>
        <dbReference type="Google" id="ProtNLM"/>
    </source>
</evidence>